<dbReference type="OrthoDB" id="7678717at2"/>
<dbReference type="Proteomes" id="UP000255000">
    <property type="component" value="Unassembled WGS sequence"/>
</dbReference>
<dbReference type="AlphaFoldDB" id="A0A378ZSJ1"/>
<name>A0A378ZSJ1_9HYPH</name>
<gene>
    <name evidence="2" type="ORF">NCTC13350_01128</name>
</gene>
<evidence type="ECO:0008006" key="4">
    <source>
        <dbReference type="Google" id="ProtNLM"/>
    </source>
</evidence>
<accession>A0A378ZSJ1</accession>
<sequence>MTRATPARTGHRFRPPQLKPALRARMRGGRLKTEDGADITPCTLFDAESGETGALIEVKVTLPPRVLVLDEQDQTVCPASVLWHHGRQAALSLTGQPMLASRHQGLQI</sequence>
<dbReference type="RefSeq" id="WP_147290399.1">
    <property type="nucleotide sequence ID" value="NZ_UGSK01000001.1"/>
</dbReference>
<feature type="region of interest" description="Disordered" evidence="1">
    <location>
        <begin position="1"/>
        <end position="37"/>
    </location>
</feature>
<evidence type="ECO:0000256" key="1">
    <source>
        <dbReference type="SAM" id="MobiDB-lite"/>
    </source>
</evidence>
<evidence type="ECO:0000313" key="2">
    <source>
        <dbReference type="EMBL" id="SUB00216.1"/>
    </source>
</evidence>
<proteinExistence type="predicted"/>
<evidence type="ECO:0000313" key="3">
    <source>
        <dbReference type="Proteomes" id="UP000255000"/>
    </source>
</evidence>
<organism evidence="2 3">
    <name type="scientific">Pannonibacter phragmitetus</name>
    <dbReference type="NCBI Taxonomy" id="121719"/>
    <lineage>
        <taxon>Bacteria</taxon>
        <taxon>Pseudomonadati</taxon>
        <taxon>Pseudomonadota</taxon>
        <taxon>Alphaproteobacteria</taxon>
        <taxon>Hyphomicrobiales</taxon>
        <taxon>Stappiaceae</taxon>
        <taxon>Pannonibacter</taxon>
    </lineage>
</organism>
<dbReference type="EMBL" id="UGSK01000001">
    <property type="protein sequence ID" value="SUB00216.1"/>
    <property type="molecule type" value="Genomic_DNA"/>
</dbReference>
<protein>
    <recommendedName>
        <fullName evidence="4">PilZ domain-containing protein</fullName>
    </recommendedName>
</protein>
<reference evidence="2 3" key="1">
    <citation type="submission" date="2018-06" db="EMBL/GenBank/DDBJ databases">
        <authorList>
            <consortium name="Pathogen Informatics"/>
            <person name="Doyle S."/>
        </authorList>
    </citation>
    <scope>NUCLEOTIDE SEQUENCE [LARGE SCALE GENOMIC DNA]</scope>
    <source>
        <strain evidence="2 3">NCTC13350</strain>
    </source>
</reference>